<organism evidence="1 2">
    <name type="scientific">Aspergillus glaucus CBS 516.65</name>
    <dbReference type="NCBI Taxonomy" id="1160497"/>
    <lineage>
        <taxon>Eukaryota</taxon>
        <taxon>Fungi</taxon>
        <taxon>Dikarya</taxon>
        <taxon>Ascomycota</taxon>
        <taxon>Pezizomycotina</taxon>
        <taxon>Eurotiomycetes</taxon>
        <taxon>Eurotiomycetidae</taxon>
        <taxon>Eurotiales</taxon>
        <taxon>Aspergillaceae</taxon>
        <taxon>Aspergillus</taxon>
        <taxon>Aspergillus subgen. Aspergillus</taxon>
    </lineage>
</organism>
<proteinExistence type="predicted"/>
<dbReference type="GeneID" id="34456159"/>
<dbReference type="Proteomes" id="UP000184300">
    <property type="component" value="Unassembled WGS sequence"/>
</dbReference>
<evidence type="ECO:0000313" key="2">
    <source>
        <dbReference type="Proteomes" id="UP000184300"/>
    </source>
</evidence>
<protein>
    <submittedName>
        <fullName evidence="1">Uncharacterized protein</fullName>
    </submittedName>
</protein>
<dbReference type="EMBL" id="KV878891">
    <property type="protein sequence ID" value="OJJ87458.1"/>
    <property type="molecule type" value="Genomic_DNA"/>
</dbReference>
<evidence type="ECO:0000313" key="1">
    <source>
        <dbReference type="EMBL" id="OJJ87458.1"/>
    </source>
</evidence>
<gene>
    <name evidence="1" type="ORF">ASPGLDRAFT_1177051</name>
</gene>
<sequence>MENGSSLRVLEPPMSRHRHACPHIRHRRLPILSSQHDNLYNYTMLANRVSTCTSGYITCPPCITEPISANFFCPLSVKSSFPDDQPDIKMAISKAPQGSRCRTDIGIYEPRKGEFAIHKARPRHTCPIFPVLLVTTTIIYQILADDVKKTSGATSVAVAGPRCHQKIQETSTSRVRKDSDILRRFKRLAQLSRAISVSC</sequence>
<dbReference type="AlphaFoldDB" id="A0A1L9VU54"/>
<reference evidence="2" key="1">
    <citation type="journal article" date="2017" name="Genome Biol.">
        <title>Comparative genomics reveals high biological diversity and specific adaptations in the industrially and medically important fungal genus Aspergillus.</title>
        <authorList>
            <person name="de Vries R.P."/>
            <person name="Riley R."/>
            <person name="Wiebenga A."/>
            <person name="Aguilar-Osorio G."/>
            <person name="Amillis S."/>
            <person name="Uchima C.A."/>
            <person name="Anderluh G."/>
            <person name="Asadollahi M."/>
            <person name="Askin M."/>
            <person name="Barry K."/>
            <person name="Battaglia E."/>
            <person name="Bayram O."/>
            <person name="Benocci T."/>
            <person name="Braus-Stromeyer S.A."/>
            <person name="Caldana C."/>
            <person name="Canovas D."/>
            <person name="Cerqueira G.C."/>
            <person name="Chen F."/>
            <person name="Chen W."/>
            <person name="Choi C."/>
            <person name="Clum A."/>
            <person name="Dos Santos R.A."/>
            <person name="Damasio A.R."/>
            <person name="Diallinas G."/>
            <person name="Emri T."/>
            <person name="Fekete E."/>
            <person name="Flipphi M."/>
            <person name="Freyberg S."/>
            <person name="Gallo A."/>
            <person name="Gournas C."/>
            <person name="Habgood R."/>
            <person name="Hainaut M."/>
            <person name="Harispe M.L."/>
            <person name="Henrissat B."/>
            <person name="Hilden K.S."/>
            <person name="Hope R."/>
            <person name="Hossain A."/>
            <person name="Karabika E."/>
            <person name="Karaffa L."/>
            <person name="Karanyi Z."/>
            <person name="Krasevec N."/>
            <person name="Kuo A."/>
            <person name="Kusch H."/>
            <person name="LaButti K."/>
            <person name="Lagendijk E.L."/>
            <person name="Lapidus A."/>
            <person name="Levasseur A."/>
            <person name="Lindquist E."/>
            <person name="Lipzen A."/>
            <person name="Logrieco A.F."/>
            <person name="MacCabe A."/>
            <person name="Maekelae M.R."/>
            <person name="Malavazi I."/>
            <person name="Melin P."/>
            <person name="Meyer V."/>
            <person name="Mielnichuk N."/>
            <person name="Miskei M."/>
            <person name="Molnar A.P."/>
            <person name="Mule G."/>
            <person name="Ngan C.Y."/>
            <person name="Orejas M."/>
            <person name="Orosz E."/>
            <person name="Ouedraogo J.P."/>
            <person name="Overkamp K.M."/>
            <person name="Park H.-S."/>
            <person name="Perrone G."/>
            <person name="Piumi F."/>
            <person name="Punt P.J."/>
            <person name="Ram A.F."/>
            <person name="Ramon A."/>
            <person name="Rauscher S."/>
            <person name="Record E."/>
            <person name="Riano-Pachon D.M."/>
            <person name="Robert V."/>
            <person name="Roehrig J."/>
            <person name="Ruller R."/>
            <person name="Salamov A."/>
            <person name="Salih N.S."/>
            <person name="Samson R.A."/>
            <person name="Sandor E."/>
            <person name="Sanguinetti M."/>
            <person name="Schuetze T."/>
            <person name="Sepcic K."/>
            <person name="Shelest E."/>
            <person name="Sherlock G."/>
            <person name="Sophianopoulou V."/>
            <person name="Squina F.M."/>
            <person name="Sun H."/>
            <person name="Susca A."/>
            <person name="Todd R.B."/>
            <person name="Tsang A."/>
            <person name="Unkles S.E."/>
            <person name="van de Wiele N."/>
            <person name="van Rossen-Uffink D."/>
            <person name="Oliveira J.V."/>
            <person name="Vesth T.C."/>
            <person name="Visser J."/>
            <person name="Yu J.-H."/>
            <person name="Zhou M."/>
            <person name="Andersen M.R."/>
            <person name="Archer D.B."/>
            <person name="Baker S.E."/>
            <person name="Benoit I."/>
            <person name="Brakhage A.A."/>
            <person name="Braus G.H."/>
            <person name="Fischer R."/>
            <person name="Frisvad J.C."/>
            <person name="Goldman G.H."/>
            <person name="Houbraken J."/>
            <person name="Oakley B."/>
            <person name="Pocsi I."/>
            <person name="Scazzocchio C."/>
            <person name="Seiboth B."/>
            <person name="vanKuyk P.A."/>
            <person name="Wortman J."/>
            <person name="Dyer P.S."/>
            <person name="Grigoriev I.V."/>
        </authorList>
    </citation>
    <scope>NUCLEOTIDE SEQUENCE [LARGE SCALE GENOMIC DNA]</scope>
    <source>
        <strain evidence="2">CBS 516.65</strain>
    </source>
</reference>
<name>A0A1L9VU54_ASPGL</name>
<keyword evidence="2" id="KW-1185">Reference proteome</keyword>
<dbReference type="RefSeq" id="XP_022404147.1">
    <property type="nucleotide sequence ID" value="XM_022539898.1"/>
</dbReference>
<accession>A0A1L9VU54</accession>
<dbReference type="VEuPathDB" id="FungiDB:ASPGLDRAFT_1177051"/>